<dbReference type="Gene3D" id="3.30.565.10">
    <property type="entry name" value="Histidine kinase-like ATPase, C-terminal domain"/>
    <property type="match status" value="1"/>
</dbReference>
<evidence type="ECO:0000256" key="1">
    <source>
        <dbReference type="SAM" id="Phobius"/>
    </source>
</evidence>
<evidence type="ECO:0000313" key="3">
    <source>
        <dbReference type="EMBL" id="QBE98343.1"/>
    </source>
</evidence>
<dbReference type="Proteomes" id="UP000289794">
    <property type="component" value="Chromosome"/>
</dbReference>
<feature type="transmembrane region" description="Helical" evidence="1">
    <location>
        <begin position="65"/>
        <end position="86"/>
    </location>
</feature>
<dbReference type="RefSeq" id="WP_130181796.1">
    <property type="nucleotide sequence ID" value="NZ_CP035945.1"/>
</dbReference>
<feature type="transmembrane region" description="Helical" evidence="1">
    <location>
        <begin position="199"/>
        <end position="220"/>
    </location>
</feature>
<reference evidence="3 4" key="1">
    <citation type="submission" date="2019-01" db="EMBL/GenBank/DDBJ databases">
        <title>PMF-metabolizing Aryl O-demethylase.</title>
        <authorList>
            <person name="Kim M."/>
        </authorList>
    </citation>
    <scope>NUCLEOTIDE SEQUENCE [LARGE SCALE GENOMIC DNA]</scope>
    <source>
        <strain evidence="3 4">PMF1</strain>
    </source>
</reference>
<dbReference type="KEGG" id="bpro:PMF13cell1_03909"/>
<evidence type="ECO:0000259" key="2">
    <source>
        <dbReference type="Pfam" id="PF14501"/>
    </source>
</evidence>
<gene>
    <name evidence="3" type="ORF">PMF13cell1_03909</name>
</gene>
<feature type="transmembrane region" description="Helical" evidence="1">
    <location>
        <begin position="93"/>
        <end position="115"/>
    </location>
</feature>
<feature type="transmembrane region" description="Helical" evidence="1">
    <location>
        <begin position="165"/>
        <end position="187"/>
    </location>
</feature>
<dbReference type="Pfam" id="PF14501">
    <property type="entry name" value="HATPase_c_5"/>
    <property type="match status" value="1"/>
</dbReference>
<keyword evidence="1" id="KW-1133">Transmembrane helix</keyword>
<dbReference type="EMBL" id="CP035945">
    <property type="protein sequence ID" value="QBE98343.1"/>
    <property type="molecule type" value="Genomic_DNA"/>
</dbReference>
<dbReference type="InterPro" id="IPR032834">
    <property type="entry name" value="NatK-like_C"/>
</dbReference>
<dbReference type="InterPro" id="IPR036890">
    <property type="entry name" value="HATPase_C_sf"/>
</dbReference>
<feature type="transmembrane region" description="Helical" evidence="1">
    <location>
        <begin position="6"/>
        <end position="26"/>
    </location>
</feature>
<proteinExistence type="predicted"/>
<sequence>MLYGIFEAIFIQFPFQLLVSEAVFLTDSPKRTHFLPRLLIGFMLQILLSALWNAVLTPYESTSLFYYMLLYLGFAFFTAIPIWGSFDLELRELIFILAGGYATEHMIFALSRIILQQLHNLYPLYGSLSHLLLTRYVIYLAGAAAVYFLIIRPNKKANQLSDGDFRIVVLAFIIMVFAIGFSVYWSYPEEYMGTSMGDVICPAYSFLCCALVLLMEYYVLRENSMKREQEMMEQLLQISTAQQKSSKEAIDIINMKCHDLKHQMKALAKIEDDRSRTEYIQEIRDAVSIYDATYHTGCSALDYVLREKTLIFDERRIEFGCMVEGKMISYMASADVYALMGNALDNALERVLKEKDGERIISFQIRHHNDMVLIHLENRCSRMLQFENGIPVTDKKDRSQHGFGVKSMRYIVEKYHGELFMSVKNGKFNLDILLPSQKEA</sequence>
<accession>A0A4P6M4A3</accession>
<feature type="transmembrane region" description="Helical" evidence="1">
    <location>
        <begin position="135"/>
        <end position="153"/>
    </location>
</feature>
<dbReference type="CDD" id="cd16935">
    <property type="entry name" value="HATPase_AgrC-ComD-like"/>
    <property type="match status" value="1"/>
</dbReference>
<organism evidence="3 4">
    <name type="scientific">Blautia producta</name>
    <dbReference type="NCBI Taxonomy" id="33035"/>
    <lineage>
        <taxon>Bacteria</taxon>
        <taxon>Bacillati</taxon>
        <taxon>Bacillota</taxon>
        <taxon>Clostridia</taxon>
        <taxon>Lachnospirales</taxon>
        <taxon>Lachnospiraceae</taxon>
        <taxon>Blautia</taxon>
    </lineage>
</organism>
<dbReference type="SUPFAM" id="SSF55874">
    <property type="entry name" value="ATPase domain of HSP90 chaperone/DNA topoisomerase II/histidine kinase"/>
    <property type="match status" value="1"/>
</dbReference>
<name>A0A4P6M4A3_9FIRM</name>
<keyword evidence="1" id="KW-0812">Transmembrane</keyword>
<keyword evidence="1" id="KW-0472">Membrane</keyword>
<evidence type="ECO:0000313" key="4">
    <source>
        <dbReference type="Proteomes" id="UP000289794"/>
    </source>
</evidence>
<protein>
    <recommendedName>
        <fullName evidence="2">Sensor histidine kinase NatK-like C-terminal domain-containing protein</fullName>
    </recommendedName>
</protein>
<dbReference type="AlphaFoldDB" id="A0A4P6M4A3"/>
<feature type="domain" description="Sensor histidine kinase NatK-like C-terminal" evidence="2">
    <location>
        <begin position="333"/>
        <end position="435"/>
    </location>
</feature>
<feature type="transmembrane region" description="Helical" evidence="1">
    <location>
        <begin position="38"/>
        <end position="59"/>
    </location>
</feature>